<dbReference type="EMBL" id="VSSQ01056287">
    <property type="protein sequence ID" value="MPN10146.1"/>
    <property type="molecule type" value="Genomic_DNA"/>
</dbReference>
<name>A0A645F949_9ZZZZ</name>
<accession>A0A645F949</accession>
<sequence>MLLHLYYAVNGAAEFVFIPDPNFVPDFLADSGKLVYRLKRNFYTQLFCKQNKGFNIIQVFSCEYAVHQDWVFLFLKFSYFNSFF</sequence>
<protein>
    <submittedName>
        <fullName evidence="1">Uncharacterized protein</fullName>
    </submittedName>
</protein>
<comment type="caution">
    <text evidence="1">The sequence shown here is derived from an EMBL/GenBank/DDBJ whole genome shotgun (WGS) entry which is preliminary data.</text>
</comment>
<dbReference type="AlphaFoldDB" id="A0A645F949"/>
<evidence type="ECO:0000313" key="1">
    <source>
        <dbReference type="EMBL" id="MPN10146.1"/>
    </source>
</evidence>
<organism evidence="1">
    <name type="scientific">bioreactor metagenome</name>
    <dbReference type="NCBI Taxonomy" id="1076179"/>
    <lineage>
        <taxon>unclassified sequences</taxon>
        <taxon>metagenomes</taxon>
        <taxon>ecological metagenomes</taxon>
    </lineage>
</organism>
<proteinExistence type="predicted"/>
<reference evidence="1" key="1">
    <citation type="submission" date="2019-08" db="EMBL/GenBank/DDBJ databases">
        <authorList>
            <person name="Kucharzyk K."/>
            <person name="Murdoch R.W."/>
            <person name="Higgins S."/>
            <person name="Loffler F."/>
        </authorList>
    </citation>
    <scope>NUCLEOTIDE SEQUENCE</scope>
</reference>
<gene>
    <name evidence="1" type="ORF">SDC9_157441</name>
</gene>